<dbReference type="InterPro" id="IPR050386">
    <property type="entry name" value="Glycosyl_hydrolase_5"/>
</dbReference>
<organism evidence="12 13">
    <name type="scientific">Protomyces lactucae-debilis</name>
    <dbReference type="NCBI Taxonomy" id="2754530"/>
    <lineage>
        <taxon>Eukaryota</taxon>
        <taxon>Fungi</taxon>
        <taxon>Dikarya</taxon>
        <taxon>Ascomycota</taxon>
        <taxon>Taphrinomycotina</taxon>
        <taxon>Taphrinomycetes</taxon>
        <taxon>Taphrinales</taxon>
        <taxon>Protomycetaceae</taxon>
        <taxon>Protomyces</taxon>
    </lineage>
</organism>
<dbReference type="Proteomes" id="UP000193685">
    <property type="component" value="Unassembled WGS sequence"/>
</dbReference>
<keyword evidence="3" id="KW-0964">Secreted</keyword>
<evidence type="ECO:0000256" key="6">
    <source>
        <dbReference type="ARBA" id="ARBA00023295"/>
    </source>
</evidence>
<feature type="non-terminal residue" evidence="12">
    <location>
        <position position="337"/>
    </location>
</feature>
<feature type="domain" description="Glycoside hydrolase family 5" evidence="11">
    <location>
        <begin position="54"/>
        <end position="312"/>
    </location>
</feature>
<name>A0A1Y2FME7_PROLT</name>
<keyword evidence="5 10" id="KW-0378">Hydrolase</keyword>
<dbReference type="EC" id="3.2.1.58" evidence="9"/>
<evidence type="ECO:0000256" key="8">
    <source>
        <dbReference type="ARBA" id="ARBA00036824"/>
    </source>
</evidence>
<comment type="catalytic activity">
    <reaction evidence="8">
        <text>Successive hydrolysis of beta-D-glucose units from the non-reducing ends of (1-&gt;3)-beta-D-glucans, releasing alpha-glucose.</text>
        <dbReference type="EC" id="3.2.1.58"/>
    </reaction>
</comment>
<dbReference type="STRING" id="56484.A0A1Y2FME7"/>
<keyword evidence="4" id="KW-0732">Signal</keyword>
<reference evidence="12 13" key="1">
    <citation type="submission" date="2016-07" db="EMBL/GenBank/DDBJ databases">
        <title>Pervasive Adenine N6-methylation of Active Genes in Fungi.</title>
        <authorList>
            <consortium name="DOE Joint Genome Institute"/>
            <person name="Mondo S.J."/>
            <person name="Dannebaum R.O."/>
            <person name="Kuo R.C."/>
            <person name="Labutti K."/>
            <person name="Haridas S."/>
            <person name="Kuo A."/>
            <person name="Salamov A."/>
            <person name="Ahrendt S.R."/>
            <person name="Lipzen A."/>
            <person name="Sullivan W."/>
            <person name="Andreopoulos W.B."/>
            <person name="Clum A."/>
            <person name="Lindquist E."/>
            <person name="Daum C."/>
            <person name="Ramamoorthy G.K."/>
            <person name="Gryganskyi A."/>
            <person name="Culley D."/>
            <person name="Magnuson J.K."/>
            <person name="James T.Y."/>
            <person name="O'Malley M.A."/>
            <person name="Stajich J.E."/>
            <person name="Spatafora J.W."/>
            <person name="Visel A."/>
            <person name="Grigoriev I.V."/>
        </authorList>
    </citation>
    <scope>NUCLEOTIDE SEQUENCE [LARGE SCALE GENOMIC DNA]</scope>
    <source>
        <strain evidence="12 13">12-1054</strain>
    </source>
</reference>
<sequence>FWQTFKARGVNLGNWLILEEWMDSGYYQQAAPGAQADEWSFCATLGKEACELQLQAHWTTYVTASDIQALQQAGINLLRIPIGHWALVAPAADEPYVMSNQMDHVTRIMEQASLHGLYVVLDLHGLPGSQNAKDHSGHQGEIGWFSKANQQKSLDVVQAAMRYIQASPYRGSVAALELCNEPNITTKDRRKTYEAYLKSAKQIVQKTNASMPIMFHDGFQGIKSWSDYGKNNKDNWVLDVHEYYTGALSNSERAVQQACAVAKTKSKLPVFIGEYSLSVGGAYQNTDAWRSSIWQTQQRLWEQQAGGAFWSLKVNDKGGSPNNGWSAESLLSQNLMD</sequence>
<keyword evidence="6 10" id="KW-0326">Glycosidase</keyword>
<gene>
    <name evidence="12" type="ORF">BCR37DRAFT_333590</name>
</gene>
<dbReference type="GO" id="GO:0004338">
    <property type="term" value="F:glucan exo-1,3-beta-glucosidase activity"/>
    <property type="evidence" value="ECO:0007669"/>
    <property type="project" value="UniProtKB-EC"/>
</dbReference>
<dbReference type="GO" id="GO:0009986">
    <property type="term" value="C:cell surface"/>
    <property type="evidence" value="ECO:0007669"/>
    <property type="project" value="TreeGrafter"/>
</dbReference>
<evidence type="ECO:0000256" key="4">
    <source>
        <dbReference type="ARBA" id="ARBA00022729"/>
    </source>
</evidence>
<dbReference type="AlphaFoldDB" id="A0A1Y2FME7"/>
<evidence type="ECO:0000313" key="13">
    <source>
        <dbReference type="Proteomes" id="UP000193685"/>
    </source>
</evidence>
<dbReference type="InterPro" id="IPR001547">
    <property type="entry name" value="Glyco_hydro_5"/>
</dbReference>
<dbReference type="GO" id="GO:0009251">
    <property type="term" value="P:glucan catabolic process"/>
    <property type="evidence" value="ECO:0007669"/>
    <property type="project" value="TreeGrafter"/>
</dbReference>
<dbReference type="SUPFAM" id="SSF51445">
    <property type="entry name" value="(Trans)glycosidases"/>
    <property type="match status" value="1"/>
</dbReference>
<keyword evidence="13" id="KW-1185">Reference proteome</keyword>
<evidence type="ECO:0000256" key="9">
    <source>
        <dbReference type="ARBA" id="ARBA00038929"/>
    </source>
</evidence>
<dbReference type="GeneID" id="63783706"/>
<dbReference type="PANTHER" id="PTHR31297:SF1">
    <property type="entry name" value="GLUCAN 1,3-BETA-GLUCOSIDASE I_II-RELATED"/>
    <property type="match status" value="1"/>
</dbReference>
<evidence type="ECO:0000256" key="7">
    <source>
        <dbReference type="ARBA" id="ARBA00023316"/>
    </source>
</evidence>
<evidence type="ECO:0000256" key="5">
    <source>
        <dbReference type="ARBA" id="ARBA00022801"/>
    </source>
</evidence>
<evidence type="ECO:0000256" key="3">
    <source>
        <dbReference type="ARBA" id="ARBA00022525"/>
    </source>
</evidence>
<dbReference type="EMBL" id="MCFI01000005">
    <property type="protein sequence ID" value="ORY84767.1"/>
    <property type="molecule type" value="Genomic_DNA"/>
</dbReference>
<dbReference type="GO" id="GO:0071555">
    <property type="term" value="P:cell wall organization"/>
    <property type="evidence" value="ECO:0007669"/>
    <property type="project" value="UniProtKB-KW"/>
</dbReference>
<protein>
    <recommendedName>
        <fullName evidence="9">glucan 1,3-beta-glucosidase</fullName>
        <ecNumber evidence="9">3.2.1.58</ecNumber>
    </recommendedName>
</protein>
<dbReference type="PANTHER" id="PTHR31297">
    <property type="entry name" value="GLUCAN ENDO-1,6-BETA-GLUCOSIDASE B"/>
    <property type="match status" value="1"/>
</dbReference>
<evidence type="ECO:0000256" key="10">
    <source>
        <dbReference type="RuleBase" id="RU361153"/>
    </source>
</evidence>
<accession>A0A1Y2FME7</accession>
<keyword evidence="7" id="KW-0961">Cell wall biogenesis/degradation</keyword>
<comment type="caution">
    <text evidence="12">The sequence shown here is derived from an EMBL/GenBank/DDBJ whole genome shotgun (WGS) entry which is preliminary data.</text>
</comment>
<feature type="non-terminal residue" evidence="12">
    <location>
        <position position="1"/>
    </location>
</feature>
<comment type="subcellular location">
    <subcellularLocation>
        <location evidence="1">Secreted</location>
    </subcellularLocation>
</comment>
<evidence type="ECO:0000259" key="11">
    <source>
        <dbReference type="Pfam" id="PF00150"/>
    </source>
</evidence>
<evidence type="ECO:0000256" key="1">
    <source>
        <dbReference type="ARBA" id="ARBA00004613"/>
    </source>
</evidence>
<dbReference type="Gene3D" id="3.20.20.80">
    <property type="entry name" value="Glycosidases"/>
    <property type="match status" value="1"/>
</dbReference>
<dbReference type="OrthoDB" id="1887033at2759"/>
<proteinExistence type="inferred from homology"/>
<dbReference type="InterPro" id="IPR017853">
    <property type="entry name" value="GH"/>
</dbReference>
<dbReference type="Pfam" id="PF00150">
    <property type="entry name" value="Cellulase"/>
    <property type="match status" value="1"/>
</dbReference>
<comment type="similarity">
    <text evidence="2 10">Belongs to the glycosyl hydrolase 5 (cellulase A) family.</text>
</comment>
<evidence type="ECO:0000256" key="2">
    <source>
        <dbReference type="ARBA" id="ARBA00005641"/>
    </source>
</evidence>
<evidence type="ECO:0000313" key="12">
    <source>
        <dbReference type="EMBL" id="ORY84767.1"/>
    </source>
</evidence>
<dbReference type="OMA" id="WHPHERE"/>
<dbReference type="RefSeq" id="XP_040726550.1">
    <property type="nucleotide sequence ID" value="XM_040867107.1"/>
</dbReference>
<dbReference type="GO" id="GO:0005576">
    <property type="term" value="C:extracellular region"/>
    <property type="evidence" value="ECO:0007669"/>
    <property type="project" value="UniProtKB-SubCell"/>
</dbReference>